<dbReference type="InterPro" id="IPR011611">
    <property type="entry name" value="PfkB_dom"/>
</dbReference>
<protein>
    <recommendedName>
        <fullName evidence="5">Carbohydrate kinase PfkB domain-containing protein</fullName>
    </recommendedName>
</protein>
<evidence type="ECO:0000313" key="6">
    <source>
        <dbReference type="EMBL" id="GHE73548.1"/>
    </source>
</evidence>
<evidence type="ECO:0000256" key="3">
    <source>
        <dbReference type="ARBA" id="ARBA00022777"/>
    </source>
</evidence>
<feature type="region of interest" description="Disordered" evidence="4">
    <location>
        <begin position="22"/>
        <end position="75"/>
    </location>
</feature>
<organism evidence="6 7">
    <name type="scientific">Streptomyces longispororuber</name>
    <dbReference type="NCBI Taxonomy" id="68230"/>
    <lineage>
        <taxon>Bacteria</taxon>
        <taxon>Bacillati</taxon>
        <taxon>Actinomycetota</taxon>
        <taxon>Actinomycetes</taxon>
        <taxon>Kitasatosporales</taxon>
        <taxon>Streptomycetaceae</taxon>
        <taxon>Streptomyces</taxon>
    </lineage>
</organism>
<evidence type="ECO:0000256" key="4">
    <source>
        <dbReference type="SAM" id="MobiDB-lite"/>
    </source>
</evidence>
<comment type="caution">
    <text evidence="6">The sequence shown here is derived from an EMBL/GenBank/DDBJ whole genome shotgun (WGS) entry which is preliminary data.</text>
</comment>
<evidence type="ECO:0000256" key="2">
    <source>
        <dbReference type="ARBA" id="ARBA00022679"/>
    </source>
</evidence>
<feature type="compositionally biased region" description="Low complexity" evidence="4">
    <location>
        <begin position="106"/>
        <end position="154"/>
    </location>
</feature>
<dbReference type="PANTHER" id="PTHR43320">
    <property type="entry name" value="SUGAR KINASE"/>
    <property type="match status" value="1"/>
</dbReference>
<dbReference type="EMBL" id="BNBT01000081">
    <property type="protein sequence ID" value="GHE73548.1"/>
    <property type="molecule type" value="Genomic_DNA"/>
</dbReference>
<accession>A0A918ZVX7</accession>
<evidence type="ECO:0000259" key="5">
    <source>
        <dbReference type="Pfam" id="PF00294"/>
    </source>
</evidence>
<dbReference type="InterPro" id="IPR052700">
    <property type="entry name" value="Carb_kinase_PfkB-like"/>
</dbReference>
<dbReference type="PANTHER" id="PTHR43320:SF2">
    <property type="entry name" value="2-DEHYDRO-3-DEOXYGLUCONOKINASE_2-DEHYDRO-3-DEOXYGALACTONOKINASE"/>
    <property type="match status" value="1"/>
</dbReference>
<reference evidence="6" key="1">
    <citation type="journal article" date="2014" name="Int. J. Syst. Evol. Microbiol.">
        <title>Complete genome sequence of Corynebacterium casei LMG S-19264T (=DSM 44701T), isolated from a smear-ripened cheese.</title>
        <authorList>
            <consortium name="US DOE Joint Genome Institute (JGI-PGF)"/>
            <person name="Walter F."/>
            <person name="Albersmeier A."/>
            <person name="Kalinowski J."/>
            <person name="Ruckert C."/>
        </authorList>
    </citation>
    <scope>NUCLEOTIDE SEQUENCE</scope>
    <source>
        <strain evidence="6">JCM 4784</strain>
    </source>
</reference>
<dbReference type="AlphaFoldDB" id="A0A918ZVX7"/>
<dbReference type="Gene3D" id="3.40.1190.20">
    <property type="match status" value="1"/>
</dbReference>
<keyword evidence="7" id="KW-1185">Reference proteome</keyword>
<name>A0A918ZVX7_9ACTN</name>
<evidence type="ECO:0000256" key="1">
    <source>
        <dbReference type="ARBA" id="ARBA00010688"/>
    </source>
</evidence>
<reference evidence="6" key="2">
    <citation type="submission" date="2020-09" db="EMBL/GenBank/DDBJ databases">
        <authorList>
            <person name="Sun Q."/>
            <person name="Ohkuma M."/>
        </authorList>
    </citation>
    <scope>NUCLEOTIDE SEQUENCE</scope>
    <source>
        <strain evidence="6">JCM 4784</strain>
    </source>
</reference>
<feature type="domain" description="Carbohydrate kinase PfkB" evidence="5">
    <location>
        <begin position="158"/>
        <end position="459"/>
    </location>
</feature>
<feature type="region of interest" description="Disordered" evidence="4">
    <location>
        <begin position="501"/>
        <end position="520"/>
    </location>
</feature>
<dbReference type="InterPro" id="IPR029056">
    <property type="entry name" value="Ribokinase-like"/>
</dbReference>
<feature type="region of interest" description="Disordered" evidence="4">
    <location>
        <begin position="106"/>
        <end position="157"/>
    </location>
</feature>
<keyword evidence="3" id="KW-0418">Kinase</keyword>
<dbReference type="Pfam" id="PF00294">
    <property type="entry name" value="PfkB"/>
    <property type="match status" value="1"/>
</dbReference>
<dbReference type="Proteomes" id="UP000608024">
    <property type="component" value="Unassembled WGS sequence"/>
</dbReference>
<sequence>MTGAGGDATGDTTEAITAATTAAGGADRAVPCGGVAGEATPGGAAPDGAVPGGSVAETGAAGRAPSGGGEGSAGRVLGAGAAPGASAAADTSGVTADLEAPAVTAAPDAPNATDTPNATTAPSASTAPDTPDTPGPGVTAAPGVGRAPAPAPGDTPVDVVALGESMVTFLPTRPGRLADVPAFERGIGGAESNVVCALAAVGHRTRWVSRVGADGFGDHLVQAIGAYGVDTSAVGRDPRRPTGIYFRTADDRDTDAHEVVYYRAGSAASAMSPDTVAPEALWCGRVLHLSGITAALSADCLALVRALCRRAPGRRSLVSFDVNHRPGLWPSGGESPRVLLDLARGADLVFVGADEAAAAWGITGGPAAIRAALPEPAQLVVKQGAEGATVFAADPGTGRDTATFVPALRVDVVAPVGAGDAFAAGYLSATLRGLSAERRLRHGHLMAAAALTVPGDLAMPPARPSPGHHPSTSRFAAPLSMAHADALAALDPAAWETLRLGPGWTADPRRPGAAEEVRTP</sequence>
<feature type="compositionally biased region" description="Low complexity" evidence="4">
    <location>
        <begin position="37"/>
        <end position="56"/>
    </location>
</feature>
<gene>
    <name evidence="6" type="ORF">GCM10018785_47070</name>
</gene>
<dbReference type="SUPFAM" id="SSF53613">
    <property type="entry name" value="Ribokinase-like"/>
    <property type="match status" value="1"/>
</dbReference>
<evidence type="ECO:0000313" key="7">
    <source>
        <dbReference type="Proteomes" id="UP000608024"/>
    </source>
</evidence>
<proteinExistence type="inferred from homology"/>
<keyword evidence="2" id="KW-0808">Transferase</keyword>
<dbReference type="GO" id="GO:0016301">
    <property type="term" value="F:kinase activity"/>
    <property type="evidence" value="ECO:0007669"/>
    <property type="project" value="UniProtKB-KW"/>
</dbReference>
<feature type="compositionally biased region" description="Basic and acidic residues" evidence="4">
    <location>
        <begin position="507"/>
        <end position="520"/>
    </location>
</feature>
<comment type="similarity">
    <text evidence="1">Belongs to the carbohydrate kinase PfkB family.</text>
</comment>
<dbReference type="CDD" id="cd01166">
    <property type="entry name" value="KdgK"/>
    <property type="match status" value="1"/>
</dbReference>